<evidence type="ECO:0000313" key="5">
    <source>
        <dbReference type="Proteomes" id="UP001069090"/>
    </source>
</evidence>
<organism evidence="4 5">
    <name type="scientific">Dasania phycosphaerae</name>
    <dbReference type="NCBI Taxonomy" id="2950436"/>
    <lineage>
        <taxon>Bacteria</taxon>
        <taxon>Pseudomonadati</taxon>
        <taxon>Pseudomonadota</taxon>
        <taxon>Gammaproteobacteria</taxon>
        <taxon>Cellvibrionales</taxon>
        <taxon>Spongiibacteraceae</taxon>
        <taxon>Dasania</taxon>
    </lineage>
</organism>
<accession>A0A9J6RMZ7</accession>
<dbReference type="CDD" id="cd04301">
    <property type="entry name" value="NAT_SF"/>
    <property type="match status" value="1"/>
</dbReference>
<dbReference type="FunFam" id="3.40.630.30:FF:000035">
    <property type="entry name" value="GNAT family N-acetyltransferase"/>
    <property type="match status" value="1"/>
</dbReference>
<protein>
    <recommendedName>
        <fullName evidence="2">Protein ElaA</fullName>
    </recommendedName>
</protein>
<dbReference type="PROSITE" id="PS51186">
    <property type="entry name" value="GNAT"/>
    <property type="match status" value="1"/>
</dbReference>
<dbReference type="SUPFAM" id="SSF55729">
    <property type="entry name" value="Acyl-CoA N-acyltransferases (Nat)"/>
    <property type="match status" value="1"/>
</dbReference>
<keyword evidence="5" id="KW-1185">Reference proteome</keyword>
<dbReference type="InterPro" id="IPR016181">
    <property type="entry name" value="Acyl_CoA_acyltransferase"/>
</dbReference>
<proteinExistence type="inferred from homology"/>
<evidence type="ECO:0000256" key="2">
    <source>
        <dbReference type="ARBA" id="ARBA00072224"/>
    </source>
</evidence>
<dbReference type="AlphaFoldDB" id="A0A9J6RMZ7"/>
<reference evidence="4 5" key="1">
    <citation type="submission" date="2022-12" db="EMBL/GenBank/DDBJ databases">
        <title>Dasania phycosphaerae sp. nov., isolated from particulate material of the south coast of Korea.</title>
        <authorList>
            <person name="Jiang Y."/>
        </authorList>
    </citation>
    <scope>NUCLEOTIDE SEQUENCE [LARGE SCALE GENOMIC DNA]</scope>
    <source>
        <strain evidence="4 5">GY-19</strain>
    </source>
</reference>
<dbReference type="EMBL" id="JAPTGG010000009">
    <property type="protein sequence ID" value="MCZ0865860.1"/>
    <property type="molecule type" value="Genomic_DNA"/>
</dbReference>
<comment type="similarity">
    <text evidence="1">Belongs to the UPF0039 (ElaA) family.</text>
</comment>
<dbReference type="GO" id="GO:0016747">
    <property type="term" value="F:acyltransferase activity, transferring groups other than amino-acyl groups"/>
    <property type="evidence" value="ECO:0007669"/>
    <property type="project" value="InterPro"/>
</dbReference>
<gene>
    <name evidence="4" type="ORF">O0V09_11645</name>
</gene>
<sequence length="151" mass="17274">MNWICLPFKQLNTEQLYELIKLRVDVFIVEQDCPYNELDNKDRHPGCYHLLGYKDGQLAAYSRLLAPGISFDHVSIGRVVTHPDHRGGGLGQQLIEQAIEQCQQLWPACTIDIGAQLHLSEFYGRFGFKAFSDSYLEDGIPHIDMRRSPQP</sequence>
<comment type="caution">
    <text evidence="4">The sequence shown here is derived from an EMBL/GenBank/DDBJ whole genome shotgun (WGS) entry which is preliminary data.</text>
</comment>
<dbReference type="InterPro" id="IPR000182">
    <property type="entry name" value="GNAT_dom"/>
</dbReference>
<dbReference type="Pfam" id="PF13673">
    <property type="entry name" value="Acetyltransf_10"/>
    <property type="match status" value="1"/>
</dbReference>
<evidence type="ECO:0000259" key="3">
    <source>
        <dbReference type="PROSITE" id="PS51186"/>
    </source>
</evidence>
<dbReference type="Gene3D" id="3.40.630.30">
    <property type="match status" value="1"/>
</dbReference>
<evidence type="ECO:0000256" key="1">
    <source>
        <dbReference type="ARBA" id="ARBA00009623"/>
    </source>
</evidence>
<evidence type="ECO:0000313" key="4">
    <source>
        <dbReference type="EMBL" id="MCZ0865860.1"/>
    </source>
</evidence>
<dbReference type="RefSeq" id="WP_258332006.1">
    <property type="nucleotide sequence ID" value="NZ_JAPTGG010000009.1"/>
</dbReference>
<name>A0A9J6RMZ7_9GAMM</name>
<dbReference type="Proteomes" id="UP001069090">
    <property type="component" value="Unassembled WGS sequence"/>
</dbReference>
<feature type="domain" description="N-acetyltransferase" evidence="3">
    <location>
        <begin position="6"/>
        <end position="150"/>
    </location>
</feature>